<keyword evidence="3" id="KW-0472">Membrane</keyword>
<evidence type="ECO:0000256" key="2">
    <source>
        <dbReference type="SAM" id="MobiDB-lite"/>
    </source>
</evidence>
<evidence type="ECO:0000313" key="5">
    <source>
        <dbReference type="EMBL" id="EOL42638.1"/>
    </source>
</evidence>
<dbReference type="PANTHER" id="PTHR10566:SF113">
    <property type="entry name" value="PROTEIN ACTIVITY OF BC1 COMPLEX KINASE 7, CHLOROPLASTIC"/>
    <property type="match status" value="1"/>
</dbReference>
<feature type="transmembrane region" description="Helical" evidence="3">
    <location>
        <begin position="563"/>
        <end position="586"/>
    </location>
</feature>
<keyword evidence="3" id="KW-1133">Transmembrane helix</keyword>
<accession>R3TNK1</accession>
<evidence type="ECO:0000256" key="1">
    <source>
        <dbReference type="ARBA" id="ARBA00009670"/>
    </source>
</evidence>
<protein>
    <recommendedName>
        <fullName evidence="4">ABC1 atypical kinase-like domain-containing protein</fullName>
    </recommendedName>
</protein>
<dbReference type="SUPFAM" id="SSF56112">
    <property type="entry name" value="Protein kinase-like (PK-like)"/>
    <property type="match status" value="1"/>
</dbReference>
<evidence type="ECO:0000256" key="3">
    <source>
        <dbReference type="SAM" id="Phobius"/>
    </source>
</evidence>
<feature type="domain" description="ABC1 atypical kinase-like" evidence="4">
    <location>
        <begin position="96"/>
        <end position="373"/>
    </location>
</feature>
<dbReference type="STRING" id="154621.RV11_GL002960"/>
<organism evidence="5 6">
    <name type="scientific">Enterococcus phoeniculicola ATCC BAA-412</name>
    <dbReference type="NCBI Taxonomy" id="1158610"/>
    <lineage>
        <taxon>Bacteria</taxon>
        <taxon>Bacillati</taxon>
        <taxon>Bacillota</taxon>
        <taxon>Bacilli</taxon>
        <taxon>Lactobacillales</taxon>
        <taxon>Enterococcaceae</taxon>
        <taxon>Enterococcus</taxon>
    </lineage>
</organism>
<keyword evidence="3" id="KW-0812">Transmembrane</keyword>
<dbReference type="EMBL" id="AJAT01000017">
    <property type="protein sequence ID" value="EOL42638.1"/>
    <property type="molecule type" value="Genomic_DNA"/>
</dbReference>
<dbReference type="CDD" id="cd05121">
    <property type="entry name" value="ABC1_ADCK3-like"/>
    <property type="match status" value="1"/>
</dbReference>
<gene>
    <name evidence="5" type="ORF">UC3_02991</name>
</gene>
<name>R3TNK1_9ENTE</name>
<dbReference type="AlphaFoldDB" id="R3TNK1"/>
<reference evidence="5 6" key="1">
    <citation type="submission" date="2013-02" db="EMBL/GenBank/DDBJ databases">
        <title>The Genome Sequence of Enterococcus phoeniculicola BAA-412.</title>
        <authorList>
            <consortium name="The Broad Institute Genome Sequencing Platform"/>
            <consortium name="The Broad Institute Genome Sequencing Center for Infectious Disease"/>
            <person name="Earl A.M."/>
            <person name="Gilmore M.S."/>
            <person name="Lebreton F."/>
            <person name="Walker B."/>
            <person name="Young S.K."/>
            <person name="Zeng Q."/>
            <person name="Gargeya S."/>
            <person name="Fitzgerald M."/>
            <person name="Haas B."/>
            <person name="Abouelleil A."/>
            <person name="Alvarado L."/>
            <person name="Arachchi H.M."/>
            <person name="Berlin A.M."/>
            <person name="Chapman S.B."/>
            <person name="Dewar J."/>
            <person name="Goldberg J."/>
            <person name="Griggs A."/>
            <person name="Gujja S."/>
            <person name="Hansen M."/>
            <person name="Howarth C."/>
            <person name="Imamovic A."/>
            <person name="Larimer J."/>
            <person name="McCowan C."/>
            <person name="Murphy C."/>
            <person name="Neiman D."/>
            <person name="Pearson M."/>
            <person name="Priest M."/>
            <person name="Roberts A."/>
            <person name="Saif S."/>
            <person name="Shea T."/>
            <person name="Sisk P."/>
            <person name="Sykes S."/>
            <person name="Wortman J."/>
            <person name="Nusbaum C."/>
            <person name="Birren B."/>
        </authorList>
    </citation>
    <scope>NUCLEOTIDE SEQUENCE [LARGE SCALE GENOMIC DNA]</scope>
    <source>
        <strain evidence="5 6">ATCC BAA-412</strain>
    </source>
</reference>
<sequence>MEIGTKNKLSRPSLERQMKQMTETNPKKKTKSARLKEIIQVFLAHDVIRNFSQQKNPLEVRKAFEELGPTFIKIGQMLSVRTDLLSPSYINTLKTLQDNVKSDPYSIVKEIIEQELELSLTDIFDSIDEEPFASASIGQAHKAILKNKESVVIKVQHPGIREAIELDLALFEKAIPLINYIPESNVVDLNSVLKEVRRSLDDELNFLKECQSGKHFFEKNNHWRQIKTPKMYEEFSTKKILVMEFMEGKSLKYLLGADNREIAYNQVTNHTLKKEISSLLVDNFIKQVFEDGFFHADPHPGNIFLHLPEETLDTEKKQPSSASSNDSTEDFTPDYEVIYLDFGMMGTISETLRGKLSTALIALYSKDSKRIGKAVLQLCNQEGSFDEGNYYSELETFLETYYDLPIKEIDLQKLFYQVVMICHNNHLQIDQTVTMLVKAFGTLEGVIEELNPELSMMEVAAPFAQRYFLQRMNIKEELMQGGLDLLSALKSMPKIPEKAVDTLDTFSSGKTKVTISLKEQERLVSRFENLMNRFLIGLILASLIIGTSILLRGTDLLNLKAFAWLSALVYAFAAFSALFFLFELFYRWLKRRKK</sequence>
<dbReference type="InterPro" id="IPR011009">
    <property type="entry name" value="Kinase-like_dom_sf"/>
</dbReference>
<evidence type="ECO:0000259" key="4">
    <source>
        <dbReference type="Pfam" id="PF03109"/>
    </source>
</evidence>
<feature type="transmembrane region" description="Helical" evidence="3">
    <location>
        <begin position="530"/>
        <end position="551"/>
    </location>
</feature>
<dbReference type="InterPro" id="IPR050154">
    <property type="entry name" value="UbiB_kinase"/>
</dbReference>
<dbReference type="Proteomes" id="UP000013785">
    <property type="component" value="Unassembled WGS sequence"/>
</dbReference>
<feature type="region of interest" description="Disordered" evidence="2">
    <location>
        <begin position="1"/>
        <end position="30"/>
    </location>
</feature>
<evidence type="ECO:0000313" key="6">
    <source>
        <dbReference type="Proteomes" id="UP000013785"/>
    </source>
</evidence>
<dbReference type="PATRIC" id="fig|1158610.3.peg.2973"/>
<dbReference type="HOGENOM" id="CLU_006533_0_2_9"/>
<comment type="caution">
    <text evidence="5">The sequence shown here is derived from an EMBL/GenBank/DDBJ whole genome shotgun (WGS) entry which is preliminary data.</text>
</comment>
<keyword evidence="6" id="KW-1185">Reference proteome</keyword>
<dbReference type="eggNOG" id="COG0661">
    <property type="taxonomic scope" value="Bacteria"/>
</dbReference>
<dbReference type="PANTHER" id="PTHR10566">
    <property type="entry name" value="CHAPERONE-ACTIVITY OF BC1 COMPLEX CABC1 -RELATED"/>
    <property type="match status" value="1"/>
</dbReference>
<dbReference type="InterPro" id="IPR004147">
    <property type="entry name" value="ABC1_dom"/>
</dbReference>
<proteinExistence type="inferred from homology"/>
<comment type="similarity">
    <text evidence="1">Belongs to the protein kinase superfamily. ADCK protein kinase family.</text>
</comment>
<dbReference type="Pfam" id="PF03109">
    <property type="entry name" value="ABC1"/>
    <property type="match status" value="1"/>
</dbReference>